<gene>
    <name evidence="1" type="ORF">CDAR_70071</name>
</gene>
<dbReference type="Proteomes" id="UP001054837">
    <property type="component" value="Unassembled WGS sequence"/>
</dbReference>
<accession>A0AAV4TP72</accession>
<reference evidence="1 2" key="1">
    <citation type="submission" date="2021-06" db="EMBL/GenBank/DDBJ databases">
        <title>Caerostris darwini draft genome.</title>
        <authorList>
            <person name="Kono N."/>
            <person name="Arakawa K."/>
        </authorList>
    </citation>
    <scope>NUCLEOTIDE SEQUENCE [LARGE SCALE GENOMIC DNA]</scope>
</reference>
<dbReference type="EMBL" id="BPLQ01010022">
    <property type="protein sequence ID" value="GIY47854.1"/>
    <property type="molecule type" value="Genomic_DNA"/>
</dbReference>
<organism evidence="1 2">
    <name type="scientific">Caerostris darwini</name>
    <dbReference type="NCBI Taxonomy" id="1538125"/>
    <lineage>
        <taxon>Eukaryota</taxon>
        <taxon>Metazoa</taxon>
        <taxon>Ecdysozoa</taxon>
        <taxon>Arthropoda</taxon>
        <taxon>Chelicerata</taxon>
        <taxon>Arachnida</taxon>
        <taxon>Araneae</taxon>
        <taxon>Araneomorphae</taxon>
        <taxon>Entelegynae</taxon>
        <taxon>Araneoidea</taxon>
        <taxon>Araneidae</taxon>
        <taxon>Caerostris</taxon>
    </lineage>
</organism>
<sequence>MSFFRPRVRSTYVGVETDGNLEWFYESVFVPLQAPRVERFQEEARSTYSLENLSNGFLMKCDGWKYPNVFMRVFSYPCTKHPALNGSTCTEEVARSTYTLENLSSGFLMKRGGWKPLNVFMREFCTPVRSTPLGTFPRVLKK</sequence>
<proteinExistence type="predicted"/>
<keyword evidence="2" id="KW-1185">Reference proteome</keyword>
<dbReference type="AlphaFoldDB" id="A0AAV4TP72"/>
<name>A0AAV4TP72_9ARAC</name>
<protein>
    <submittedName>
        <fullName evidence="1">Uncharacterized protein</fullName>
    </submittedName>
</protein>
<comment type="caution">
    <text evidence="1">The sequence shown here is derived from an EMBL/GenBank/DDBJ whole genome shotgun (WGS) entry which is preliminary data.</text>
</comment>
<evidence type="ECO:0000313" key="1">
    <source>
        <dbReference type="EMBL" id="GIY47854.1"/>
    </source>
</evidence>
<evidence type="ECO:0000313" key="2">
    <source>
        <dbReference type="Proteomes" id="UP001054837"/>
    </source>
</evidence>